<feature type="transmembrane region" description="Helical" evidence="5">
    <location>
        <begin position="42"/>
        <end position="64"/>
    </location>
</feature>
<evidence type="ECO:0000313" key="7">
    <source>
        <dbReference type="EMBL" id="MBB5321036.1"/>
    </source>
</evidence>
<gene>
    <name evidence="7" type="ORF">HNR38_001522</name>
</gene>
<sequence length="137" mass="14878">MPDANPGNRPRHRLPAFLTGGSIATGTHWLVLFALLQLDCQAAIATGVGGAVGLLVNYLFQYHLTFRSARPHRVAFLRYLAGAGVGWLFNLMIFDAVFRTASSALTAQTVATGAVTFINFLLADRFVFHDTSIQTPQ</sequence>
<dbReference type="Proteomes" id="UP000591735">
    <property type="component" value="Unassembled WGS sequence"/>
</dbReference>
<evidence type="ECO:0000313" key="8">
    <source>
        <dbReference type="Proteomes" id="UP000591735"/>
    </source>
</evidence>
<evidence type="ECO:0000256" key="1">
    <source>
        <dbReference type="ARBA" id="ARBA00004141"/>
    </source>
</evidence>
<protein>
    <submittedName>
        <fullName evidence="7">Putative flippase GtrA</fullName>
    </submittedName>
</protein>
<name>A0A840UIS9_9GAMM</name>
<accession>A0A840UIS9</accession>
<evidence type="ECO:0000256" key="4">
    <source>
        <dbReference type="ARBA" id="ARBA00023136"/>
    </source>
</evidence>
<dbReference type="GO" id="GO:0016020">
    <property type="term" value="C:membrane"/>
    <property type="evidence" value="ECO:0007669"/>
    <property type="project" value="UniProtKB-SubCell"/>
</dbReference>
<reference evidence="7 8" key="1">
    <citation type="submission" date="2020-08" db="EMBL/GenBank/DDBJ databases">
        <title>Genomic Encyclopedia of Type Strains, Phase IV (KMG-IV): sequencing the most valuable type-strain genomes for metagenomic binning, comparative biology and taxonomic classification.</title>
        <authorList>
            <person name="Goeker M."/>
        </authorList>
    </citation>
    <scope>NUCLEOTIDE SEQUENCE [LARGE SCALE GENOMIC DNA]</scope>
    <source>
        <strain evidence="7 8">DSM 22359</strain>
    </source>
</reference>
<evidence type="ECO:0000256" key="3">
    <source>
        <dbReference type="ARBA" id="ARBA00022989"/>
    </source>
</evidence>
<keyword evidence="3 5" id="KW-1133">Transmembrane helix</keyword>
<organism evidence="7 8">
    <name type="scientific">Marinobacter oulmenensis</name>
    <dbReference type="NCBI Taxonomy" id="643747"/>
    <lineage>
        <taxon>Bacteria</taxon>
        <taxon>Pseudomonadati</taxon>
        <taxon>Pseudomonadota</taxon>
        <taxon>Gammaproteobacteria</taxon>
        <taxon>Pseudomonadales</taxon>
        <taxon>Marinobacteraceae</taxon>
        <taxon>Marinobacter</taxon>
    </lineage>
</organism>
<evidence type="ECO:0000256" key="5">
    <source>
        <dbReference type="SAM" id="Phobius"/>
    </source>
</evidence>
<dbReference type="RefSeq" id="WP_183701578.1">
    <property type="nucleotide sequence ID" value="NZ_JACHFE010000003.1"/>
</dbReference>
<feature type="domain" description="GtrA/DPMS transmembrane" evidence="6">
    <location>
        <begin position="17"/>
        <end position="128"/>
    </location>
</feature>
<dbReference type="Pfam" id="PF04138">
    <property type="entry name" value="GtrA_DPMS_TM"/>
    <property type="match status" value="1"/>
</dbReference>
<feature type="transmembrane region" description="Helical" evidence="5">
    <location>
        <begin position="76"/>
        <end position="98"/>
    </location>
</feature>
<feature type="transmembrane region" description="Helical" evidence="5">
    <location>
        <begin position="104"/>
        <end position="122"/>
    </location>
</feature>
<evidence type="ECO:0000259" key="6">
    <source>
        <dbReference type="Pfam" id="PF04138"/>
    </source>
</evidence>
<dbReference type="GO" id="GO:0000271">
    <property type="term" value="P:polysaccharide biosynthetic process"/>
    <property type="evidence" value="ECO:0007669"/>
    <property type="project" value="InterPro"/>
</dbReference>
<dbReference type="InterPro" id="IPR007267">
    <property type="entry name" value="GtrA_DPMS_TM"/>
</dbReference>
<dbReference type="AlphaFoldDB" id="A0A840UIS9"/>
<keyword evidence="8" id="KW-1185">Reference proteome</keyword>
<evidence type="ECO:0000256" key="2">
    <source>
        <dbReference type="ARBA" id="ARBA00022692"/>
    </source>
</evidence>
<dbReference type="EMBL" id="JACHFE010000003">
    <property type="protein sequence ID" value="MBB5321036.1"/>
    <property type="molecule type" value="Genomic_DNA"/>
</dbReference>
<comment type="caution">
    <text evidence="7">The sequence shown here is derived from an EMBL/GenBank/DDBJ whole genome shotgun (WGS) entry which is preliminary data.</text>
</comment>
<keyword evidence="2 5" id="KW-0812">Transmembrane</keyword>
<comment type="subcellular location">
    <subcellularLocation>
        <location evidence="1">Membrane</location>
        <topology evidence="1">Multi-pass membrane protein</topology>
    </subcellularLocation>
</comment>
<keyword evidence="4 5" id="KW-0472">Membrane</keyword>
<proteinExistence type="predicted"/>
<feature type="transmembrane region" description="Helical" evidence="5">
    <location>
        <begin position="16"/>
        <end position="36"/>
    </location>
</feature>